<keyword evidence="3 4" id="KW-0539">Nucleus</keyword>
<feature type="domain" description="HMG box" evidence="6">
    <location>
        <begin position="89"/>
        <end position="157"/>
    </location>
</feature>
<dbReference type="InterPro" id="IPR009071">
    <property type="entry name" value="HMG_box_dom"/>
</dbReference>
<feature type="region of interest" description="Disordered" evidence="5">
    <location>
        <begin position="151"/>
        <end position="194"/>
    </location>
</feature>
<dbReference type="PROSITE" id="PS50118">
    <property type="entry name" value="HMG_BOX_2"/>
    <property type="match status" value="1"/>
</dbReference>
<dbReference type="Proteomes" id="UP001519460">
    <property type="component" value="Unassembled WGS sequence"/>
</dbReference>
<dbReference type="CDD" id="cd22004">
    <property type="entry name" value="HMG-box_SOX"/>
    <property type="match status" value="1"/>
</dbReference>
<evidence type="ECO:0000256" key="5">
    <source>
        <dbReference type="SAM" id="MobiDB-lite"/>
    </source>
</evidence>
<dbReference type="AlphaFoldDB" id="A0ABD0JSM3"/>
<dbReference type="SUPFAM" id="SSF47095">
    <property type="entry name" value="HMG-box"/>
    <property type="match status" value="1"/>
</dbReference>
<keyword evidence="2 4" id="KW-0238">DNA-binding</keyword>
<dbReference type="GO" id="GO:0003677">
    <property type="term" value="F:DNA binding"/>
    <property type="evidence" value="ECO:0007669"/>
    <property type="project" value="UniProtKB-UniRule"/>
</dbReference>
<evidence type="ECO:0000256" key="2">
    <source>
        <dbReference type="ARBA" id="ARBA00023125"/>
    </source>
</evidence>
<dbReference type="GO" id="GO:0005634">
    <property type="term" value="C:nucleus"/>
    <property type="evidence" value="ECO:0007669"/>
    <property type="project" value="UniProtKB-SubCell"/>
</dbReference>
<evidence type="ECO:0000256" key="1">
    <source>
        <dbReference type="ARBA" id="ARBA00004123"/>
    </source>
</evidence>
<dbReference type="SMART" id="SM00398">
    <property type="entry name" value="HMG"/>
    <property type="match status" value="1"/>
</dbReference>
<keyword evidence="8" id="KW-1185">Reference proteome</keyword>
<evidence type="ECO:0000313" key="7">
    <source>
        <dbReference type="EMBL" id="KAK7478100.1"/>
    </source>
</evidence>
<dbReference type="InterPro" id="IPR036910">
    <property type="entry name" value="HMG_box_dom_sf"/>
</dbReference>
<dbReference type="Gene3D" id="1.10.30.10">
    <property type="entry name" value="High mobility group box domain"/>
    <property type="match status" value="1"/>
</dbReference>
<dbReference type="Pfam" id="PF00505">
    <property type="entry name" value="HMG_box"/>
    <property type="match status" value="1"/>
</dbReference>
<dbReference type="EMBL" id="JACVVK020000333">
    <property type="protein sequence ID" value="KAK7478100.1"/>
    <property type="molecule type" value="Genomic_DNA"/>
</dbReference>
<evidence type="ECO:0000313" key="8">
    <source>
        <dbReference type="Proteomes" id="UP001519460"/>
    </source>
</evidence>
<organism evidence="7 8">
    <name type="scientific">Batillaria attramentaria</name>
    <dbReference type="NCBI Taxonomy" id="370345"/>
    <lineage>
        <taxon>Eukaryota</taxon>
        <taxon>Metazoa</taxon>
        <taxon>Spiralia</taxon>
        <taxon>Lophotrochozoa</taxon>
        <taxon>Mollusca</taxon>
        <taxon>Gastropoda</taxon>
        <taxon>Caenogastropoda</taxon>
        <taxon>Sorbeoconcha</taxon>
        <taxon>Cerithioidea</taxon>
        <taxon>Batillariidae</taxon>
        <taxon>Batillaria</taxon>
    </lineage>
</organism>
<evidence type="ECO:0000256" key="3">
    <source>
        <dbReference type="ARBA" id="ARBA00023242"/>
    </source>
</evidence>
<name>A0ABD0JSM3_9CAEN</name>
<dbReference type="PRINTS" id="PR00886">
    <property type="entry name" value="HIGHMOBLTY12"/>
</dbReference>
<dbReference type="FunFam" id="1.10.30.10:FF:000002">
    <property type="entry name" value="transcription factor Sox-2"/>
    <property type="match status" value="1"/>
</dbReference>
<proteinExistence type="predicted"/>
<accession>A0ABD0JSM3</accession>
<dbReference type="InterPro" id="IPR050140">
    <property type="entry name" value="SRY-related_HMG-box_TF-like"/>
</dbReference>
<dbReference type="PANTHER" id="PTHR10270">
    <property type="entry name" value="SOX TRANSCRIPTION FACTOR"/>
    <property type="match status" value="1"/>
</dbReference>
<evidence type="ECO:0000259" key="6">
    <source>
        <dbReference type="PROSITE" id="PS50118"/>
    </source>
</evidence>
<comment type="subcellular location">
    <subcellularLocation>
        <location evidence="1">Nucleus</location>
    </subcellularLocation>
</comment>
<comment type="caution">
    <text evidence="7">The sequence shown here is derived from an EMBL/GenBank/DDBJ whole genome shotgun (WGS) entry which is preliminary data.</text>
</comment>
<feature type="DNA-binding region" description="HMG box" evidence="4">
    <location>
        <begin position="89"/>
        <end position="157"/>
    </location>
</feature>
<evidence type="ECO:0000256" key="4">
    <source>
        <dbReference type="PROSITE-ProRule" id="PRU00267"/>
    </source>
</evidence>
<gene>
    <name evidence="7" type="ORF">BaRGS_00030635</name>
</gene>
<dbReference type="PANTHER" id="PTHR10270:SF323">
    <property type="entry name" value="TRANSCRIPTION FACTOR SOX-14-RELATED"/>
    <property type="match status" value="1"/>
</dbReference>
<protein>
    <recommendedName>
        <fullName evidence="6">HMG box domain-containing protein</fullName>
    </recommendedName>
</protein>
<reference evidence="7 8" key="1">
    <citation type="journal article" date="2023" name="Sci. Data">
        <title>Genome assembly of the Korean intertidal mud-creeper Batillaria attramentaria.</title>
        <authorList>
            <person name="Patra A.K."/>
            <person name="Ho P.T."/>
            <person name="Jun S."/>
            <person name="Lee S.J."/>
            <person name="Kim Y."/>
            <person name="Won Y.J."/>
        </authorList>
    </citation>
    <scope>NUCLEOTIDE SEQUENCE [LARGE SCALE GENOMIC DNA]</scope>
    <source>
        <strain evidence="7">Wonlab-2016</strain>
    </source>
</reference>
<sequence length="194" mass="22114">MDFPATPDSFLSDWDQYADMIGVPQPNSPQLKFSETVYHDVDNPEPTPSTSASAGTGIVFGSMNVREDSLTPYTDATQCKKKATVLNRVKRPMNPFMVFAQRERRIINERTPGMHNAEISKRLGKKWRTLTAEEKQPFIEESERLRQLHMKEFPDYKYQPSKRTNKAAKPVRTDSGRVSKPVPKSQPKGKELVT</sequence>